<sequence length="225" mass="24211">MLEYLYIYIFISSSYSCITVYAQIIYNHGLYVGAISGIIYSNVWHAQNVSVDQSHISGNLKFGLLSASSTAEQVVQCSFTSSYIIADKFNLTFQGGIIGDTANLLLLSIQMCVVSNLSLFSNNSDQWSISAGLIGDTHATPIQIQQMIVKLLDIQSYGAIVQYVSSASLIACVYDISTSIADVQIINISLIASTSTNTAFCSGIISSITNQVITGMGNIQLTEPP</sequence>
<protein>
    <submittedName>
        <fullName evidence="3">Hypothetical_protein</fullName>
    </submittedName>
</protein>
<accession>A0AA86Q3B3</accession>
<feature type="transmembrane region" description="Helical" evidence="1">
    <location>
        <begin position="6"/>
        <end position="26"/>
    </location>
</feature>
<dbReference type="EMBL" id="CATOUU010000812">
    <property type="protein sequence ID" value="CAI9950453.1"/>
    <property type="molecule type" value="Genomic_DNA"/>
</dbReference>
<dbReference type="Proteomes" id="UP001642409">
    <property type="component" value="Unassembled WGS sequence"/>
</dbReference>
<keyword evidence="1" id="KW-0472">Membrane</keyword>
<evidence type="ECO:0000256" key="1">
    <source>
        <dbReference type="SAM" id="Phobius"/>
    </source>
</evidence>
<reference evidence="3 4" key="2">
    <citation type="submission" date="2024-07" db="EMBL/GenBank/DDBJ databases">
        <authorList>
            <person name="Akdeniz Z."/>
        </authorList>
    </citation>
    <scope>NUCLEOTIDE SEQUENCE [LARGE SCALE GENOMIC DNA]</scope>
</reference>
<evidence type="ECO:0000313" key="4">
    <source>
        <dbReference type="Proteomes" id="UP001642409"/>
    </source>
</evidence>
<keyword evidence="1" id="KW-1133">Transmembrane helix</keyword>
<evidence type="ECO:0000313" key="2">
    <source>
        <dbReference type="EMBL" id="CAI9950453.1"/>
    </source>
</evidence>
<dbReference type="EMBL" id="CAXDID020000124">
    <property type="protein sequence ID" value="CAL6033004.1"/>
    <property type="molecule type" value="Genomic_DNA"/>
</dbReference>
<name>A0AA86Q3B3_9EUKA</name>
<evidence type="ECO:0000313" key="3">
    <source>
        <dbReference type="EMBL" id="CAL6033004.1"/>
    </source>
</evidence>
<reference evidence="2" key="1">
    <citation type="submission" date="2023-06" db="EMBL/GenBank/DDBJ databases">
        <authorList>
            <person name="Kurt Z."/>
        </authorList>
    </citation>
    <scope>NUCLEOTIDE SEQUENCE</scope>
</reference>
<dbReference type="AlphaFoldDB" id="A0AA86Q3B3"/>
<proteinExistence type="predicted"/>
<keyword evidence="4" id="KW-1185">Reference proteome</keyword>
<comment type="caution">
    <text evidence="2">The sequence shown here is derived from an EMBL/GenBank/DDBJ whole genome shotgun (WGS) entry which is preliminary data.</text>
</comment>
<gene>
    <name evidence="3" type="ORF">HINF_LOCUS34760</name>
    <name evidence="2" type="ORF">HINF_LOCUS38098</name>
</gene>
<keyword evidence="1" id="KW-0812">Transmembrane</keyword>
<organism evidence="2">
    <name type="scientific">Hexamita inflata</name>
    <dbReference type="NCBI Taxonomy" id="28002"/>
    <lineage>
        <taxon>Eukaryota</taxon>
        <taxon>Metamonada</taxon>
        <taxon>Diplomonadida</taxon>
        <taxon>Hexamitidae</taxon>
        <taxon>Hexamitinae</taxon>
        <taxon>Hexamita</taxon>
    </lineage>
</organism>